<evidence type="ECO:0000313" key="1">
    <source>
        <dbReference type="EnsemblPlants" id="Kaladp0028s0016.1.v1.1.CDS.1"/>
    </source>
</evidence>
<reference evidence="1" key="1">
    <citation type="submission" date="2021-01" db="UniProtKB">
        <authorList>
            <consortium name="EnsemblPlants"/>
        </authorList>
    </citation>
    <scope>IDENTIFICATION</scope>
</reference>
<accession>A0A7N0ZT43</accession>
<name>A0A7N0ZT43_KALFE</name>
<proteinExistence type="predicted"/>
<protein>
    <submittedName>
        <fullName evidence="1">Uncharacterized protein</fullName>
    </submittedName>
</protein>
<organism evidence="1 2">
    <name type="scientific">Kalanchoe fedtschenkoi</name>
    <name type="common">Lavender scallops</name>
    <name type="synonym">South American air plant</name>
    <dbReference type="NCBI Taxonomy" id="63787"/>
    <lineage>
        <taxon>Eukaryota</taxon>
        <taxon>Viridiplantae</taxon>
        <taxon>Streptophyta</taxon>
        <taxon>Embryophyta</taxon>
        <taxon>Tracheophyta</taxon>
        <taxon>Spermatophyta</taxon>
        <taxon>Magnoliopsida</taxon>
        <taxon>eudicotyledons</taxon>
        <taxon>Gunneridae</taxon>
        <taxon>Pentapetalae</taxon>
        <taxon>Saxifragales</taxon>
        <taxon>Crassulaceae</taxon>
        <taxon>Kalanchoe</taxon>
    </lineage>
</organism>
<dbReference type="AlphaFoldDB" id="A0A7N0ZT43"/>
<evidence type="ECO:0000313" key="2">
    <source>
        <dbReference type="Proteomes" id="UP000594263"/>
    </source>
</evidence>
<dbReference type="EnsemblPlants" id="Kaladp0028s0016.1.v1.1">
    <property type="protein sequence ID" value="Kaladp0028s0016.1.v1.1.CDS.1"/>
    <property type="gene ID" value="Kaladp0028s0016.v1.1"/>
</dbReference>
<dbReference type="Gramene" id="Kaladp0028s0016.1.v1.1">
    <property type="protein sequence ID" value="Kaladp0028s0016.1.v1.1.CDS.1"/>
    <property type="gene ID" value="Kaladp0028s0016.v1.1"/>
</dbReference>
<sequence>MIHTDDESDENQFIETLGTIRGICLRGITTEDLIVSFFCMSRSHLLHPVM</sequence>
<dbReference type="Proteomes" id="UP000594263">
    <property type="component" value="Unplaced"/>
</dbReference>
<keyword evidence="2" id="KW-1185">Reference proteome</keyword>